<comment type="caution">
    <text evidence="5">The sequence shown here is derived from an EMBL/GenBank/DDBJ whole genome shotgun (WGS) entry which is preliminary data.</text>
</comment>
<keyword evidence="6" id="KW-1185">Reference proteome</keyword>
<evidence type="ECO:0000256" key="2">
    <source>
        <dbReference type="ARBA" id="ARBA00022630"/>
    </source>
</evidence>
<evidence type="ECO:0000313" key="5">
    <source>
        <dbReference type="EMBL" id="KAB8188064.1"/>
    </source>
</evidence>
<proteinExistence type="predicted"/>
<dbReference type="InterPro" id="IPR002938">
    <property type="entry name" value="FAD-bd"/>
</dbReference>
<dbReference type="GO" id="GO:0071949">
    <property type="term" value="F:FAD binding"/>
    <property type="evidence" value="ECO:0007669"/>
    <property type="project" value="InterPro"/>
</dbReference>
<accession>A0A5N6C5I0</accession>
<protein>
    <recommendedName>
        <fullName evidence="4">FAD-binding domain-containing protein</fullName>
    </recommendedName>
</protein>
<evidence type="ECO:0000256" key="3">
    <source>
        <dbReference type="ARBA" id="ARBA00022827"/>
    </source>
</evidence>
<evidence type="ECO:0000256" key="1">
    <source>
        <dbReference type="ARBA" id="ARBA00001974"/>
    </source>
</evidence>
<organism evidence="5 6">
    <name type="scientific">Microbispora catharanthi</name>
    <dbReference type="NCBI Taxonomy" id="1712871"/>
    <lineage>
        <taxon>Bacteria</taxon>
        <taxon>Bacillati</taxon>
        <taxon>Actinomycetota</taxon>
        <taxon>Actinomycetes</taxon>
        <taxon>Streptosporangiales</taxon>
        <taxon>Streptosporangiaceae</taxon>
        <taxon>Microbispora</taxon>
    </lineage>
</organism>
<dbReference type="InterPro" id="IPR036188">
    <property type="entry name" value="FAD/NAD-bd_sf"/>
</dbReference>
<gene>
    <name evidence="5" type="ORF">FH610_002785</name>
</gene>
<dbReference type="Gene3D" id="3.50.50.60">
    <property type="entry name" value="FAD/NAD(P)-binding domain"/>
    <property type="match status" value="1"/>
</dbReference>
<evidence type="ECO:0000259" key="4">
    <source>
        <dbReference type="Pfam" id="PF01494"/>
    </source>
</evidence>
<comment type="cofactor">
    <cofactor evidence="1">
        <name>FAD</name>
        <dbReference type="ChEBI" id="CHEBI:57692"/>
    </cofactor>
</comment>
<evidence type="ECO:0000313" key="6">
    <source>
        <dbReference type="Proteomes" id="UP000313066"/>
    </source>
</evidence>
<feature type="domain" description="FAD-binding" evidence="4">
    <location>
        <begin position="6"/>
        <end position="334"/>
    </location>
</feature>
<dbReference type="InterPro" id="IPR050641">
    <property type="entry name" value="RIFMO-like"/>
</dbReference>
<reference evidence="5 6" key="1">
    <citation type="submission" date="2019-10" db="EMBL/GenBank/DDBJ databases">
        <title>Nonomuraea sp. nov., isolated from Phyllanthus amarus.</title>
        <authorList>
            <person name="Klykleung N."/>
            <person name="Tanasupawat S."/>
        </authorList>
    </citation>
    <scope>NUCLEOTIDE SEQUENCE [LARGE SCALE GENOMIC DNA]</scope>
    <source>
        <strain evidence="5 6">CR1-09</strain>
    </source>
</reference>
<dbReference type="Pfam" id="PF21274">
    <property type="entry name" value="Rng_hyd_C"/>
    <property type="match status" value="1"/>
</dbReference>
<dbReference type="Gene3D" id="3.40.30.120">
    <property type="match status" value="1"/>
</dbReference>
<dbReference type="Pfam" id="PF01494">
    <property type="entry name" value="FAD_binding_3"/>
    <property type="match status" value="1"/>
</dbReference>
<dbReference type="EMBL" id="VDMA02000001">
    <property type="protein sequence ID" value="KAB8188064.1"/>
    <property type="molecule type" value="Genomic_DNA"/>
</dbReference>
<keyword evidence="3" id="KW-0274">FAD</keyword>
<dbReference type="PRINTS" id="PR00420">
    <property type="entry name" value="RNGMNOXGNASE"/>
</dbReference>
<name>A0A5N6C5I0_9ACTN</name>
<dbReference type="SUPFAM" id="SSF51905">
    <property type="entry name" value="FAD/NAD(P)-binding domain"/>
    <property type="match status" value="1"/>
</dbReference>
<dbReference type="GO" id="GO:0016709">
    <property type="term" value="F:oxidoreductase activity, acting on paired donors, with incorporation or reduction of molecular oxygen, NAD(P)H as one donor, and incorporation of one atom of oxygen"/>
    <property type="evidence" value="ECO:0007669"/>
    <property type="project" value="UniProtKB-ARBA"/>
</dbReference>
<dbReference type="PANTHER" id="PTHR43004:SF19">
    <property type="entry name" value="BINDING MONOOXYGENASE, PUTATIVE (JCVI)-RELATED"/>
    <property type="match status" value="1"/>
</dbReference>
<dbReference type="PANTHER" id="PTHR43004">
    <property type="entry name" value="TRK SYSTEM POTASSIUM UPTAKE PROTEIN"/>
    <property type="match status" value="1"/>
</dbReference>
<dbReference type="Proteomes" id="UP000313066">
    <property type="component" value="Unassembled WGS sequence"/>
</dbReference>
<dbReference type="Gene3D" id="3.30.70.2450">
    <property type="match status" value="1"/>
</dbReference>
<sequence length="528" mass="57646">MIVINSQVVIAGAGPTGLMLACELRLAGIDVLVLERLPEPRTVESRAGALHIRTMETLDQRGLLDGFLERGQPRQHVHFSGLSLDLSDMATRYPYALFILQAEVQRQLEQRAAQLGVRLRRGAEVTGFTQDETGVTVEFADGSRVRADYLVGCDGGRSTVRGLAGIAFPGTPATMTAMLGDVELAEPPAADIFQERREHGRFSVLSYGPGWYRVLTNEFDHVAGRDEPVTLETLRKAMLKIAGTDFGMHSPRWLSRHGDAARQADRYRVGRVLLAGDAAHIHFPAGGQGLNTGVQDAVNLGWKLAAVVRGQAPDRLLDTYHAERHPVAARVLHNTRAQTALWRVDEHTSALREVLDDLIGIDEVRSRLAGMITATDLQYPMEGTDDLLGRRIPDLDLDRGRVYELLHHAHAVLLDLGGLPSLDSVVTGWADRVDLVRARSIEGSDLGAVLIRPDGHVAWITRAGERPDYDALQAALTTWLGPPAFAGVPSAMVERGGDARLGEGGRIDRRMACLQGHPQAQHMRLSSD</sequence>
<keyword evidence="2" id="KW-0285">Flavoprotein</keyword>
<dbReference type="AlphaFoldDB" id="A0A5N6C5I0"/>